<organism evidence="1 2">
    <name type="scientific">Haloplanus litoreus</name>
    <dbReference type="NCBI Taxonomy" id="767515"/>
    <lineage>
        <taxon>Archaea</taxon>
        <taxon>Methanobacteriati</taxon>
        <taxon>Methanobacteriota</taxon>
        <taxon>Stenosarchaea group</taxon>
        <taxon>Halobacteria</taxon>
        <taxon>Halobacteriales</taxon>
        <taxon>Haloferacaceae</taxon>
        <taxon>Haloplanus</taxon>
    </lineage>
</organism>
<dbReference type="InterPro" id="IPR055707">
    <property type="entry name" value="DUF7283"/>
</dbReference>
<dbReference type="EMBL" id="JBHTAT010000001">
    <property type="protein sequence ID" value="MFC7256587.1"/>
    <property type="molecule type" value="Genomic_DNA"/>
</dbReference>
<protein>
    <submittedName>
        <fullName evidence="1">Uncharacterized protein</fullName>
    </submittedName>
</protein>
<sequence>MFGVPVDAWYIWLGLSLASVALFGVGAALPTAPPPAAADAADTIDRVAGTSAPVTAEHPLDAREIRVEPNELGLRNDAGTTHATFAFGPVTPVGGARALTAILRGAPPSSRYSSAAAFCDAAARARDRPSRWRAADGPLIVRYVVWEGCHVTLVG</sequence>
<dbReference type="Proteomes" id="UP001596434">
    <property type="component" value="Unassembled WGS sequence"/>
</dbReference>
<evidence type="ECO:0000313" key="2">
    <source>
        <dbReference type="Proteomes" id="UP001596434"/>
    </source>
</evidence>
<keyword evidence="2" id="KW-1185">Reference proteome</keyword>
<dbReference type="Pfam" id="PF23954">
    <property type="entry name" value="DUF7283"/>
    <property type="match status" value="1"/>
</dbReference>
<evidence type="ECO:0000313" key="1">
    <source>
        <dbReference type="EMBL" id="MFC7256587.1"/>
    </source>
</evidence>
<proteinExistence type="predicted"/>
<comment type="caution">
    <text evidence="1">The sequence shown here is derived from an EMBL/GenBank/DDBJ whole genome shotgun (WGS) entry which is preliminary data.</text>
</comment>
<accession>A0ABD6A117</accession>
<reference evidence="1 2" key="1">
    <citation type="journal article" date="2019" name="Int. J. Syst. Evol. Microbiol.">
        <title>The Global Catalogue of Microorganisms (GCM) 10K type strain sequencing project: providing services to taxonomists for standard genome sequencing and annotation.</title>
        <authorList>
            <consortium name="The Broad Institute Genomics Platform"/>
            <consortium name="The Broad Institute Genome Sequencing Center for Infectious Disease"/>
            <person name="Wu L."/>
            <person name="Ma J."/>
        </authorList>
    </citation>
    <scope>NUCLEOTIDE SEQUENCE [LARGE SCALE GENOMIC DNA]</scope>
    <source>
        <strain evidence="1 2">GX21</strain>
    </source>
</reference>
<name>A0ABD6A117_9EURY</name>
<dbReference type="RefSeq" id="WP_379705616.1">
    <property type="nucleotide sequence ID" value="NZ_JBHTAT010000001.1"/>
</dbReference>
<dbReference type="GeneID" id="96954980"/>
<dbReference type="AlphaFoldDB" id="A0ABD6A117"/>
<gene>
    <name evidence="1" type="ORF">ACFQKE_14980</name>
</gene>